<name>A0ABS4JSB3_9FIRM</name>
<keyword evidence="6" id="KW-1185">Reference proteome</keyword>
<dbReference type="Proteomes" id="UP001519289">
    <property type="component" value="Unassembled WGS sequence"/>
</dbReference>
<evidence type="ECO:0000256" key="1">
    <source>
        <dbReference type="ARBA" id="ARBA00023015"/>
    </source>
</evidence>
<dbReference type="Pfam" id="PF12833">
    <property type="entry name" value="HTH_18"/>
    <property type="match status" value="1"/>
</dbReference>
<evidence type="ECO:0000259" key="4">
    <source>
        <dbReference type="PROSITE" id="PS01124"/>
    </source>
</evidence>
<evidence type="ECO:0000313" key="6">
    <source>
        <dbReference type="Proteomes" id="UP001519289"/>
    </source>
</evidence>
<dbReference type="EMBL" id="JAGGLG010000013">
    <property type="protein sequence ID" value="MBP2018416.1"/>
    <property type="molecule type" value="Genomic_DNA"/>
</dbReference>
<gene>
    <name evidence="5" type="ORF">J2Z79_001827</name>
</gene>
<sequence>MFRVEGELVGNCPGAAVFQVGAFPGPRIAGQPAAMVTLGCTGHFSFDVPDGSWYVHAVGGIADDRGILNGLGWGSHGGIYGFGRPVTPGEPVRIHVSPLWRDLTHLPLIRGAMLSDDQWQAIHRAMARLHEDLGSNIEGDLDRAASLARTRLSALFRRGVGVTMEEYRTRARLEAAKALLVLSDAAVHDIALEVGYSTPAQLRRMFLRYLGVTPGEFRRQAQAVSEAWQGADGQSGAESDESPAARQAVRRYSLTSALSRWLTPPRAGTVRGEVLYRGEHSGRALYIGLFPNPVPDAYPAAWTALPAPGPFTLRRVPEGRYYVLAAYLAARMLYPGDLSSGFAYGGYGDVDTTGDLANWHPMPVTVRAGDEVAGLRIELVDGEAIRRFGGNWLRSFLPDGR</sequence>
<dbReference type="PANTHER" id="PTHR46796">
    <property type="entry name" value="HTH-TYPE TRANSCRIPTIONAL ACTIVATOR RHAS-RELATED"/>
    <property type="match status" value="1"/>
</dbReference>
<organism evidence="5 6">
    <name type="scientific">Symbiobacterium terraclitae</name>
    <dbReference type="NCBI Taxonomy" id="557451"/>
    <lineage>
        <taxon>Bacteria</taxon>
        <taxon>Bacillati</taxon>
        <taxon>Bacillota</taxon>
        <taxon>Clostridia</taxon>
        <taxon>Eubacteriales</taxon>
        <taxon>Symbiobacteriaceae</taxon>
        <taxon>Symbiobacterium</taxon>
    </lineage>
</organism>
<dbReference type="InterPro" id="IPR009057">
    <property type="entry name" value="Homeodomain-like_sf"/>
</dbReference>
<dbReference type="InterPro" id="IPR018062">
    <property type="entry name" value="HTH_AraC-typ_CS"/>
</dbReference>
<accession>A0ABS4JSB3</accession>
<reference evidence="5 6" key="1">
    <citation type="submission" date="2021-03" db="EMBL/GenBank/DDBJ databases">
        <title>Genomic Encyclopedia of Type Strains, Phase IV (KMG-IV): sequencing the most valuable type-strain genomes for metagenomic binning, comparative biology and taxonomic classification.</title>
        <authorList>
            <person name="Goeker M."/>
        </authorList>
    </citation>
    <scope>NUCLEOTIDE SEQUENCE [LARGE SCALE GENOMIC DNA]</scope>
    <source>
        <strain evidence="5 6">DSM 27138</strain>
    </source>
</reference>
<dbReference type="Gene3D" id="1.10.10.60">
    <property type="entry name" value="Homeodomain-like"/>
    <property type="match status" value="2"/>
</dbReference>
<keyword evidence="3" id="KW-0804">Transcription</keyword>
<evidence type="ECO:0000256" key="2">
    <source>
        <dbReference type="ARBA" id="ARBA00023125"/>
    </source>
</evidence>
<dbReference type="SMART" id="SM00342">
    <property type="entry name" value="HTH_ARAC"/>
    <property type="match status" value="1"/>
</dbReference>
<dbReference type="RefSeq" id="WP_209466547.1">
    <property type="nucleotide sequence ID" value="NZ_JAGGLG010000013.1"/>
</dbReference>
<comment type="caution">
    <text evidence="5">The sequence shown here is derived from an EMBL/GenBank/DDBJ whole genome shotgun (WGS) entry which is preliminary data.</text>
</comment>
<evidence type="ECO:0000313" key="5">
    <source>
        <dbReference type="EMBL" id="MBP2018416.1"/>
    </source>
</evidence>
<keyword evidence="2" id="KW-0238">DNA-binding</keyword>
<keyword evidence="1" id="KW-0805">Transcription regulation</keyword>
<dbReference type="PROSITE" id="PS01124">
    <property type="entry name" value="HTH_ARAC_FAMILY_2"/>
    <property type="match status" value="1"/>
</dbReference>
<dbReference type="InterPro" id="IPR018060">
    <property type="entry name" value="HTH_AraC"/>
</dbReference>
<evidence type="ECO:0000256" key="3">
    <source>
        <dbReference type="ARBA" id="ARBA00023163"/>
    </source>
</evidence>
<protein>
    <submittedName>
        <fullName evidence="5">AraC-like DNA-binding protein</fullName>
    </submittedName>
</protein>
<proteinExistence type="predicted"/>
<dbReference type="InterPro" id="IPR050204">
    <property type="entry name" value="AraC_XylS_family_regulators"/>
</dbReference>
<feature type="domain" description="HTH araC/xylS-type" evidence="4">
    <location>
        <begin position="123"/>
        <end position="220"/>
    </location>
</feature>
<dbReference type="PROSITE" id="PS00041">
    <property type="entry name" value="HTH_ARAC_FAMILY_1"/>
    <property type="match status" value="1"/>
</dbReference>
<dbReference type="SUPFAM" id="SSF46689">
    <property type="entry name" value="Homeodomain-like"/>
    <property type="match status" value="1"/>
</dbReference>